<evidence type="ECO:0000313" key="1">
    <source>
        <dbReference type="EMBL" id="GAI62332.1"/>
    </source>
</evidence>
<name>X1Q197_9ZZZZ</name>
<proteinExistence type="predicted"/>
<organism evidence="1">
    <name type="scientific">marine sediment metagenome</name>
    <dbReference type="NCBI Taxonomy" id="412755"/>
    <lineage>
        <taxon>unclassified sequences</taxon>
        <taxon>metagenomes</taxon>
        <taxon>ecological metagenomes</taxon>
    </lineage>
</organism>
<gene>
    <name evidence="1" type="ORF">S12H4_10289</name>
</gene>
<comment type="caution">
    <text evidence="1">The sequence shown here is derived from an EMBL/GenBank/DDBJ whole genome shotgun (WGS) entry which is preliminary data.</text>
</comment>
<dbReference type="AlphaFoldDB" id="X1Q197"/>
<protein>
    <submittedName>
        <fullName evidence="1">Uncharacterized protein</fullName>
    </submittedName>
</protein>
<reference evidence="1" key="1">
    <citation type="journal article" date="2014" name="Front. Microbiol.">
        <title>High frequency of phylogenetically diverse reductive dehalogenase-homologous genes in deep subseafloor sedimentary metagenomes.</title>
        <authorList>
            <person name="Kawai M."/>
            <person name="Futagami T."/>
            <person name="Toyoda A."/>
            <person name="Takaki Y."/>
            <person name="Nishi S."/>
            <person name="Hori S."/>
            <person name="Arai W."/>
            <person name="Tsubouchi T."/>
            <person name="Morono Y."/>
            <person name="Uchiyama I."/>
            <person name="Ito T."/>
            <person name="Fujiyama A."/>
            <person name="Inagaki F."/>
            <person name="Takami H."/>
        </authorList>
    </citation>
    <scope>NUCLEOTIDE SEQUENCE</scope>
    <source>
        <strain evidence="1">Expedition CK06-06</strain>
    </source>
</reference>
<sequence length="29" mass="3201">GKCGTGEIGGADIFQECYQRWTSGVDMQY</sequence>
<accession>X1Q197</accession>
<feature type="non-terminal residue" evidence="1">
    <location>
        <position position="1"/>
    </location>
</feature>
<dbReference type="EMBL" id="BARW01004365">
    <property type="protein sequence ID" value="GAI62332.1"/>
    <property type="molecule type" value="Genomic_DNA"/>
</dbReference>